<sequence length="481" mass="52727">MLSEAVPGNNQSAPANSIEARGLFAEVALLPDGWHENVVLRWDAAGDLYDVQTGAVPTPDMPKACGPVVSGMPNLHSHAFQRAMAGLTETLGDPSDSFWSWRTLMYRFAQRLQPEHLHAIGRHLYIEMLKAGYTSVCEFHYVHHDANGQAYNNPAELAEQITHAAQEVGIGITLLPVLYQFSGFGQSAPSPHQRRFISSPEWILNLREQMKKSLPENGNRCYGVAPHSLRAVSEDSLQALISGLDRDDARAPIHVHIAEQTKEVDDCIATLGQRPVEWLLDRQSVDSRWCLVHATHMNNQEYADVARSGATVGLCLTTEANLGDGIFDAQQYLASGGRWGIGSDSNTCVNPFAEFRLLEYGQRLSRRRRNVLADQHTPAVADRLFAQALAGGAAATGRRVAGLSVGQRADFVVLDRNAPNIGDRPHKLLLSSLVFCEHGGNPVQDVFVGGQQVVANGNHPLQEQAQRDYRATLAELLKEST</sequence>
<dbReference type="NCBIfam" id="NF006684">
    <property type="entry name" value="PRK09229.1-5"/>
    <property type="match status" value="1"/>
</dbReference>
<dbReference type="GO" id="GO:0019557">
    <property type="term" value="P:L-histidine catabolic process to glutamate and formate"/>
    <property type="evidence" value="ECO:0007669"/>
    <property type="project" value="UniProtKB-UniRule"/>
</dbReference>
<dbReference type="Pfam" id="PF01979">
    <property type="entry name" value="Amidohydro_1"/>
    <property type="match status" value="1"/>
</dbReference>
<dbReference type="InterPro" id="IPR032466">
    <property type="entry name" value="Metal_Hydrolase"/>
</dbReference>
<keyword evidence="4" id="KW-0862">Zinc</keyword>
<dbReference type="InterPro" id="IPR055156">
    <property type="entry name" value="HutF-like_N"/>
</dbReference>
<accession>A0A7X2RTG7</accession>
<name>A0A7X2RTG7_9PSED</name>
<evidence type="ECO:0000256" key="4">
    <source>
        <dbReference type="ARBA" id="ARBA00022833"/>
    </source>
</evidence>
<comment type="caution">
    <text evidence="8">The sequence shown here is derived from an EMBL/GenBank/DDBJ whole genome shotgun (WGS) entry which is preliminary data.</text>
</comment>
<dbReference type="InterPro" id="IPR006680">
    <property type="entry name" value="Amidohydro-rel"/>
</dbReference>
<dbReference type="InterPro" id="IPR011059">
    <property type="entry name" value="Metal-dep_hydrolase_composite"/>
</dbReference>
<evidence type="ECO:0000259" key="6">
    <source>
        <dbReference type="Pfam" id="PF01979"/>
    </source>
</evidence>
<feature type="domain" description="Amidohydrolase-related" evidence="6">
    <location>
        <begin position="70"/>
        <end position="453"/>
    </location>
</feature>
<dbReference type="EMBL" id="WLYI01000021">
    <property type="protein sequence ID" value="MTD20701.1"/>
    <property type="molecule type" value="Genomic_DNA"/>
</dbReference>
<dbReference type="SUPFAM" id="SSF51338">
    <property type="entry name" value="Composite domain of metallo-dependent hydrolases"/>
    <property type="match status" value="1"/>
</dbReference>
<dbReference type="InterPro" id="IPR010252">
    <property type="entry name" value="HutF"/>
</dbReference>
<evidence type="ECO:0000256" key="2">
    <source>
        <dbReference type="ARBA" id="ARBA00022723"/>
    </source>
</evidence>
<dbReference type="GO" id="GO:0005829">
    <property type="term" value="C:cytosol"/>
    <property type="evidence" value="ECO:0007669"/>
    <property type="project" value="TreeGrafter"/>
</dbReference>
<dbReference type="SUPFAM" id="SSF51556">
    <property type="entry name" value="Metallo-dependent hydrolases"/>
    <property type="match status" value="1"/>
</dbReference>
<evidence type="ECO:0000313" key="8">
    <source>
        <dbReference type="EMBL" id="MTD20701.1"/>
    </source>
</evidence>
<evidence type="ECO:0000259" key="7">
    <source>
        <dbReference type="Pfam" id="PF22429"/>
    </source>
</evidence>
<protein>
    <recommendedName>
        <fullName evidence="5">Formimidoylglutamate deiminase</fullName>
        <ecNumber evidence="5">3.5.3.13</ecNumber>
    </recommendedName>
</protein>
<dbReference type="RefSeq" id="WP_154744334.1">
    <property type="nucleotide sequence ID" value="NZ_JBHSTG010000003.1"/>
</dbReference>
<dbReference type="GO" id="GO:0050416">
    <property type="term" value="F:formimidoylglutamate deiminase activity"/>
    <property type="evidence" value="ECO:0007669"/>
    <property type="project" value="UniProtKB-UniRule"/>
</dbReference>
<dbReference type="NCBIfam" id="NF006681">
    <property type="entry name" value="PRK09229.1-2"/>
    <property type="match status" value="1"/>
</dbReference>
<dbReference type="GO" id="GO:0019239">
    <property type="term" value="F:deaminase activity"/>
    <property type="evidence" value="ECO:0007669"/>
    <property type="project" value="TreeGrafter"/>
</dbReference>
<evidence type="ECO:0000313" key="9">
    <source>
        <dbReference type="Proteomes" id="UP000431485"/>
    </source>
</evidence>
<proteinExistence type="predicted"/>
<dbReference type="Pfam" id="PF22429">
    <property type="entry name" value="HutF_N"/>
    <property type="match status" value="1"/>
</dbReference>
<keyword evidence="9" id="KW-1185">Reference proteome</keyword>
<dbReference type="NCBIfam" id="TIGR02022">
    <property type="entry name" value="hutF"/>
    <property type="match status" value="1"/>
</dbReference>
<dbReference type="AlphaFoldDB" id="A0A7X2RTG7"/>
<dbReference type="OrthoDB" id="9796020at2"/>
<dbReference type="Proteomes" id="UP000431485">
    <property type="component" value="Unassembled WGS sequence"/>
</dbReference>
<evidence type="ECO:0000256" key="3">
    <source>
        <dbReference type="ARBA" id="ARBA00022801"/>
    </source>
</evidence>
<dbReference type="GO" id="GO:0046872">
    <property type="term" value="F:metal ion binding"/>
    <property type="evidence" value="ECO:0007669"/>
    <property type="project" value="UniProtKB-KW"/>
</dbReference>
<evidence type="ECO:0000256" key="1">
    <source>
        <dbReference type="ARBA" id="ARBA00001947"/>
    </source>
</evidence>
<dbReference type="InterPro" id="IPR051607">
    <property type="entry name" value="Metallo-dep_hydrolases"/>
</dbReference>
<dbReference type="Gene3D" id="2.30.40.10">
    <property type="entry name" value="Urease, subunit C, domain 1"/>
    <property type="match status" value="1"/>
</dbReference>
<keyword evidence="3 8" id="KW-0378">Hydrolase</keyword>
<organism evidence="8 9">
    <name type="scientific">Pseudomonas karstica</name>
    <dbReference type="NCBI Taxonomy" id="1055468"/>
    <lineage>
        <taxon>Bacteria</taxon>
        <taxon>Pseudomonadati</taxon>
        <taxon>Pseudomonadota</taxon>
        <taxon>Gammaproteobacteria</taxon>
        <taxon>Pseudomonadales</taxon>
        <taxon>Pseudomonadaceae</taxon>
        <taxon>Pseudomonas</taxon>
    </lineage>
</organism>
<dbReference type="PANTHER" id="PTHR11271:SF48">
    <property type="entry name" value="AMIDOHYDROLASE-RELATED DOMAIN-CONTAINING PROTEIN"/>
    <property type="match status" value="1"/>
</dbReference>
<dbReference type="PANTHER" id="PTHR11271">
    <property type="entry name" value="GUANINE DEAMINASE"/>
    <property type="match status" value="1"/>
</dbReference>
<dbReference type="Gene3D" id="3.20.20.140">
    <property type="entry name" value="Metal-dependent hydrolases"/>
    <property type="match status" value="1"/>
</dbReference>
<evidence type="ECO:0000256" key="5">
    <source>
        <dbReference type="NCBIfam" id="TIGR02022"/>
    </source>
</evidence>
<keyword evidence="2" id="KW-0479">Metal-binding</keyword>
<dbReference type="EC" id="3.5.3.13" evidence="5"/>
<comment type="cofactor">
    <cofactor evidence="1">
        <name>Zn(2+)</name>
        <dbReference type="ChEBI" id="CHEBI:29105"/>
    </cofactor>
</comment>
<reference evidence="8 9" key="1">
    <citation type="submission" date="2019-11" db="EMBL/GenBank/DDBJ databases">
        <title>Pseudmonas karstica sp. nov. and Pseudomonas spelaei sp. nov. from caves.</title>
        <authorList>
            <person name="Zeman M."/>
        </authorList>
    </citation>
    <scope>NUCLEOTIDE SEQUENCE [LARGE SCALE GENOMIC DNA]</scope>
    <source>
        <strain evidence="8 9">CCM 7891</strain>
    </source>
</reference>
<feature type="domain" description="Formimidoylglutamate deiminase N-terminal" evidence="7">
    <location>
        <begin position="23"/>
        <end position="60"/>
    </location>
</feature>
<gene>
    <name evidence="8" type="ORF">GIR22_16360</name>
</gene>